<dbReference type="Pfam" id="PF25382">
    <property type="entry name" value="PH_CERK"/>
    <property type="match status" value="1"/>
</dbReference>
<gene>
    <name evidence="3" type="ORF">KUTeg_020245</name>
</gene>
<dbReference type="InterPro" id="IPR045363">
    <property type="entry name" value="CERK_C"/>
</dbReference>
<evidence type="ECO:0000256" key="1">
    <source>
        <dbReference type="SAM" id="MobiDB-lite"/>
    </source>
</evidence>
<sequence>MIIKYEVASRTVTQCSVSILNERIDDCDFPMVIRNIRHLLCCPVKSLFRQTKGDNRTCFSIKSPVLWRKVMADIVDNTLLQSTLDVNEKAHQVTLTSSHILWGTASNGWDSDSPSSEPFLSHNYYSNIIEIKNIFAVSLEQNPKSSHEDFNKGFQRNSKPNTPLYIEMRDMRPRSFSVHFVKRCRWKLKHKKITFTCNEAFMCQLWLNKIKDIISNPAFKRPKGLLVFVNPFGGKRKGPKIYAEKVAPLFDLAEIKVHAITSLSTFMLSISIIRVVVVGGDGMFSEVLNGLLDRRMREAGLKQTIDTHPLRPDLRIGIIPAGSTDTIVYTSTGINDPVTSALHIILGSSVGIDVCSLYTKDQFLKYSVSFLSYGYYGDMLKDSEKNRWMGPSRYQLSGAKKFVTKKTYEGEVSFLLSSESRTSPRDKLPCLAGCHICDMAAESYDQQISLRNANSSHSKDKESGIISSAPDAWHRVRGRFLAISSFTMSCRCSLSPHGVSPACHLGDGTTDLMIIQDCSRIDFLRHLIRCADKTADQFDFDFIKIYRVKEFIFTSLPLNAKEVDADTEEKGDNSCQPSGACKQLKPKSPTRSVWNCDGEVIDQQNLHVRIHCQLVNLFATGIIEPEPDVQCPSCCSNCDKESIG</sequence>
<dbReference type="PROSITE" id="PS50146">
    <property type="entry name" value="DAGK"/>
    <property type="match status" value="1"/>
</dbReference>
<dbReference type="Pfam" id="PF00781">
    <property type="entry name" value="DAGK_cat"/>
    <property type="match status" value="1"/>
</dbReference>
<name>A0ABQ9EDA3_TEGGR</name>
<dbReference type="EMBL" id="JARBDR010000918">
    <property type="protein sequence ID" value="KAJ8301258.1"/>
    <property type="molecule type" value="Genomic_DNA"/>
</dbReference>
<evidence type="ECO:0000313" key="4">
    <source>
        <dbReference type="Proteomes" id="UP001217089"/>
    </source>
</evidence>
<reference evidence="3 4" key="1">
    <citation type="submission" date="2022-12" db="EMBL/GenBank/DDBJ databases">
        <title>Chromosome-level genome of Tegillarca granosa.</title>
        <authorList>
            <person name="Kim J."/>
        </authorList>
    </citation>
    <scope>NUCLEOTIDE SEQUENCE [LARGE SCALE GENOMIC DNA]</scope>
    <source>
        <strain evidence="3">Teg-2019</strain>
        <tissue evidence="3">Adductor muscle</tissue>
    </source>
</reference>
<feature type="region of interest" description="Disordered" evidence="1">
    <location>
        <begin position="568"/>
        <end position="590"/>
    </location>
</feature>
<proteinExistence type="predicted"/>
<dbReference type="PANTHER" id="PTHR12358">
    <property type="entry name" value="SPHINGOSINE KINASE"/>
    <property type="match status" value="1"/>
</dbReference>
<dbReference type="SMART" id="SM00046">
    <property type="entry name" value="DAGKc"/>
    <property type="match status" value="1"/>
</dbReference>
<dbReference type="InterPro" id="IPR001206">
    <property type="entry name" value="Diacylglycerol_kinase_cat_dom"/>
</dbReference>
<evidence type="ECO:0000313" key="3">
    <source>
        <dbReference type="EMBL" id="KAJ8301258.1"/>
    </source>
</evidence>
<dbReference type="Pfam" id="PF19280">
    <property type="entry name" value="CERK_C"/>
    <property type="match status" value="1"/>
</dbReference>
<dbReference type="Proteomes" id="UP001217089">
    <property type="component" value="Unassembled WGS sequence"/>
</dbReference>
<organism evidence="3 4">
    <name type="scientific">Tegillarca granosa</name>
    <name type="common">Malaysian cockle</name>
    <name type="synonym">Anadara granosa</name>
    <dbReference type="NCBI Taxonomy" id="220873"/>
    <lineage>
        <taxon>Eukaryota</taxon>
        <taxon>Metazoa</taxon>
        <taxon>Spiralia</taxon>
        <taxon>Lophotrochozoa</taxon>
        <taxon>Mollusca</taxon>
        <taxon>Bivalvia</taxon>
        <taxon>Autobranchia</taxon>
        <taxon>Pteriomorphia</taxon>
        <taxon>Arcoida</taxon>
        <taxon>Arcoidea</taxon>
        <taxon>Arcidae</taxon>
        <taxon>Tegillarca</taxon>
    </lineage>
</organism>
<comment type="caution">
    <text evidence="3">The sequence shown here is derived from an EMBL/GenBank/DDBJ whole genome shotgun (WGS) entry which is preliminary data.</text>
</comment>
<evidence type="ECO:0000259" key="2">
    <source>
        <dbReference type="PROSITE" id="PS50146"/>
    </source>
</evidence>
<dbReference type="PANTHER" id="PTHR12358:SF111">
    <property type="entry name" value="CERAMIDE KINASE, ISOFORM A"/>
    <property type="match status" value="1"/>
</dbReference>
<dbReference type="SUPFAM" id="SSF111331">
    <property type="entry name" value="NAD kinase/diacylglycerol kinase-like"/>
    <property type="match status" value="1"/>
</dbReference>
<protein>
    <recommendedName>
        <fullName evidence="2">DAGKc domain-containing protein</fullName>
    </recommendedName>
</protein>
<dbReference type="Gene3D" id="3.40.50.10330">
    <property type="entry name" value="Probable inorganic polyphosphate/atp-NAD kinase, domain 1"/>
    <property type="match status" value="1"/>
</dbReference>
<accession>A0ABQ9EDA3</accession>
<feature type="domain" description="DAGKc" evidence="2">
    <location>
        <begin position="220"/>
        <end position="361"/>
    </location>
</feature>
<dbReference type="InterPro" id="IPR050187">
    <property type="entry name" value="Lipid_Phosphate_FormReg"/>
</dbReference>
<dbReference type="InterPro" id="IPR057465">
    <property type="entry name" value="CERK_PH"/>
</dbReference>
<keyword evidence="4" id="KW-1185">Reference proteome</keyword>
<dbReference type="Gene3D" id="2.60.200.40">
    <property type="match status" value="1"/>
</dbReference>
<dbReference type="InterPro" id="IPR016064">
    <property type="entry name" value="NAD/diacylglycerol_kinase_sf"/>
</dbReference>
<dbReference type="InterPro" id="IPR017438">
    <property type="entry name" value="ATP-NAD_kinase_N"/>
</dbReference>